<comment type="caution">
    <text evidence="2">The sequence shown here is derived from an EMBL/GenBank/DDBJ whole genome shotgun (WGS) entry which is preliminary data.</text>
</comment>
<gene>
    <name evidence="2" type="ORF">DLD82_15180</name>
</gene>
<keyword evidence="1" id="KW-0472">Membrane</keyword>
<keyword evidence="3" id="KW-1185">Reference proteome</keyword>
<organism evidence="2 3">
    <name type="scientific">Methanospirillum stamsii</name>
    <dbReference type="NCBI Taxonomy" id="1277351"/>
    <lineage>
        <taxon>Archaea</taxon>
        <taxon>Methanobacteriati</taxon>
        <taxon>Methanobacteriota</taxon>
        <taxon>Stenosarchaea group</taxon>
        <taxon>Methanomicrobia</taxon>
        <taxon>Methanomicrobiales</taxon>
        <taxon>Methanospirillaceae</taxon>
        <taxon>Methanospirillum</taxon>
    </lineage>
</organism>
<feature type="transmembrane region" description="Helical" evidence="1">
    <location>
        <begin position="6"/>
        <end position="23"/>
    </location>
</feature>
<reference evidence="2 3" key="1">
    <citation type="submission" date="2018-05" db="EMBL/GenBank/DDBJ databases">
        <title>Draft genome of Methanospirillum stamsii Pt1.</title>
        <authorList>
            <person name="Dueholm M.S."/>
            <person name="Nielsen P.H."/>
            <person name="Bakmann L.F."/>
            <person name="Otzen D.E."/>
        </authorList>
    </citation>
    <scope>NUCLEOTIDE SEQUENCE [LARGE SCALE GENOMIC DNA]</scope>
    <source>
        <strain evidence="2 3">Pt1</strain>
    </source>
</reference>
<evidence type="ECO:0000313" key="3">
    <source>
        <dbReference type="Proteomes" id="UP000245934"/>
    </source>
</evidence>
<evidence type="ECO:0000256" key="1">
    <source>
        <dbReference type="SAM" id="Phobius"/>
    </source>
</evidence>
<protein>
    <submittedName>
        <fullName evidence="2">Uncharacterized protein</fullName>
    </submittedName>
</protein>
<dbReference type="AlphaFoldDB" id="A0A2V2N2S9"/>
<dbReference type="EMBL" id="QGMZ01000039">
    <property type="protein sequence ID" value="PWR70828.1"/>
    <property type="molecule type" value="Genomic_DNA"/>
</dbReference>
<evidence type="ECO:0000313" key="2">
    <source>
        <dbReference type="EMBL" id="PWR70828.1"/>
    </source>
</evidence>
<keyword evidence="1" id="KW-1133">Transmembrane helix</keyword>
<accession>A0A2V2N2S9</accession>
<name>A0A2V2N2S9_9EURY</name>
<proteinExistence type="predicted"/>
<keyword evidence="1" id="KW-0812">Transmembrane</keyword>
<sequence length="64" mass="7305">MFAGFFVIFMFCIVVNLLITFGNSNRLLQGPGKCPDPYLNEKNEQEKNGKNDPVLLISLLYCYL</sequence>
<dbReference type="Proteomes" id="UP000245934">
    <property type="component" value="Unassembled WGS sequence"/>
</dbReference>